<name>A0A0A9B7C5_ARUDO</name>
<evidence type="ECO:0000313" key="1">
    <source>
        <dbReference type="EMBL" id="JAD57075.1"/>
    </source>
</evidence>
<reference evidence="1" key="1">
    <citation type="submission" date="2014-09" db="EMBL/GenBank/DDBJ databases">
        <authorList>
            <person name="Magalhaes I.L.F."/>
            <person name="Oliveira U."/>
            <person name="Santos F.R."/>
            <person name="Vidigal T.H.D.A."/>
            <person name="Brescovit A.D."/>
            <person name="Santos A.J."/>
        </authorList>
    </citation>
    <scope>NUCLEOTIDE SEQUENCE</scope>
    <source>
        <tissue evidence="1">Shoot tissue taken approximately 20 cm above the soil surface</tissue>
    </source>
</reference>
<sequence>MASPRARGIDLGIAPIQQWQRKHKPVWSDAG</sequence>
<organism evidence="1">
    <name type="scientific">Arundo donax</name>
    <name type="common">Giant reed</name>
    <name type="synonym">Donax arundinaceus</name>
    <dbReference type="NCBI Taxonomy" id="35708"/>
    <lineage>
        <taxon>Eukaryota</taxon>
        <taxon>Viridiplantae</taxon>
        <taxon>Streptophyta</taxon>
        <taxon>Embryophyta</taxon>
        <taxon>Tracheophyta</taxon>
        <taxon>Spermatophyta</taxon>
        <taxon>Magnoliopsida</taxon>
        <taxon>Liliopsida</taxon>
        <taxon>Poales</taxon>
        <taxon>Poaceae</taxon>
        <taxon>PACMAD clade</taxon>
        <taxon>Arundinoideae</taxon>
        <taxon>Arundineae</taxon>
        <taxon>Arundo</taxon>
    </lineage>
</organism>
<accession>A0A0A9B7C5</accession>
<dbReference type="EMBL" id="GBRH01240820">
    <property type="protein sequence ID" value="JAD57075.1"/>
    <property type="molecule type" value="Transcribed_RNA"/>
</dbReference>
<protein>
    <submittedName>
        <fullName evidence="1">Uncharacterized protein</fullName>
    </submittedName>
</protein>
<reference evidence="1" key="2">
    <citation type="journal article" date="2015" name="Data Brief">
        <title>Shoot transcriptome of the giant reed, Arundo donax.</title>
        <authorList>
            <person name="Barrero R.A."/>
            <person name="Guerrero F.D."/>
            <person name="Moolhuijzen P."/>
            <person name="Goolsby J.A."/>
            <person name="Tidwell J."/>
            <person name="Bellgard S.E."/>
            <person name="Bellgard M.I."/>
        </authorList>
    </citation>
    <scope>NUCLEOTIDE SEQUENCE</scope>
    <source>
        <tissue evidence="1">Shoot tissue taken approximately 20 cm above the soil surface</tissue>
    </source>
</reference>
<dbReference type="AlphaFoldDB" id="A0A0A9B7C5"/>
<proteinExistence type="predicted"/>